<dbReference type="SUPFAM" id="SSF103481">
    <property type="entry name" value="Multidrug resistance efflux transporter EmrE"/>
    <property type="match status" value="2"/>
</dbReference>
<dbReference type="EMBL" id="CP094970">
    <property type="protein sequence ID" value="UYM05040.1"/>
    <property type="molecule type" value="Genomic_DNA"/>
</dbReference>
<keyword evidence="5 6" id="KW-0472">Membrane</keyword>
<feature type="transmembrane region" description="Helical" evidence="6">
    <location>
        <begin position="61"/>
        <end position="83"/>
    </location>
</feature>
<evidence type="ECO:0000256" key="3">
    <source>
        <dbReference type="ARBA" id="ARBA00022692"/>
    </source>
</evidence>
<feature type="transmembrane region" description="Helical" evidence="6">
    <location>
        <begin position="141"/>
        <end position="161"/>
    </location>
</feature>
<comment type="similarity">
    <text evidence="2">Belongs to the EamA transporter family.</text>
</comment>
<feature type="transmembrane region" description="Helical" evidence="6">
    <location>
        <begin position="173"/>
        <end position="196"/>
    </location>
</feature>
<comment type="subcellular location">
    <subcellularLocation>
        <location evidence="1">Membrane</location>
        <topology evidence="1">Multi-pass membrane protein</topology>
    </subcellularLocation>
</comment>
<evidence type="ECO:0000256" key="4">
    <source>
        <dbReference type="ARBA" id="ARBA00022989"/>
    </source>
</evidence>
<proteinExistence type="inferred from homology"/>
<evidence type="ECO:0000313" key="8">
    <source>
        <dbReference type="EMBL" id="UYM05040.1"/>
    </source>
</evidence>
<dbReference type="PANTHER" id="PTHR32322:SF2">
    <property type="entry name" value="EAMA DOMAIN-CONTAINING PROTEIN"/>
    <property type="match status" value="1"/>
</dbReference>
<feature type="transmembrane region" description="Helical" evidence="6">
    <location>
        <begin position="30"/>
        <end position="49"/>
    </location>
</feature>
<name>A0AA46YJW8_9ACTN</name>
<protein>
    <submittedName>
        <fullName evidence="8">DMT family transporter</fullName>
    </submittedName>
</protein>
<keyword evidence="3 6" id="KW-0812">Transmembrane</keyword>
<gene>
    <name evidence="8" type="ORF">L0C25_21370</name>
</gene>
<feature type="transmembrane region" description="Helical" evidence="6">
    <location>
        <begin position="237"/>
        <end position="253"/>
    </location>
</feature>
<sequence length="288" mass="29629">MAQILLVVMWSSGFIGAELGTRYASADTLLAWRYLAASVVVVLLVRLTRTRVGGPGTPRQALVGLLSQVGYLGGTVTGVGLGVAPGTSALIASLQPLVVASVAGRLLGEHTSAKQRLGLAVGIAGVTLVVANDLGNGDAPAYAYLLVLGGMLALSAGTILERRWRPSRTLLESLAVQTVVSAVAFFTVAGALGHAAPPATAGFWWSVVWVVALSTFGGYGAYTYVVRHRGATTASTLLYLTPPTTMLWAYVMFGDPLTVLGIGGLAVCAVGVALALRRPTADSAVPQR</sequence>
<evidence type="ECO:0000256" key="5">
    <source>
        <dbReference type="ARBA" id="ARBA00023136"/>
    </source>
</evidence>
<dbReference type="AlphaFoldDB" id="A0AA46YJW8"/>
<organism evidence="8 9">
    <name type="scientific">Solicola gregarius</name>
    <dbReference type="NCBI Taxonomy" id="2908642"/>
    <lineage>
        <taxon>Bacteria</taxon>
        <taxon>Bacillati</taxon>
        <taxon>Actinomycetota</taxon>
        <taxon>Actinomycetes</taxon>
        <taxon>Propionibacteriales</taxon>
        <taxon>Nocardioidaceae</taxon>
        <taxon>Solicola</taxon>
    </lineage>
</organism>
<feature type="domain" description="EamA" evidence="7">
    <location>
        <begin position="143"/>
        <end position="276"/>
    </location>
</feature>
<dbReference type="InterPro" id="IPR000620">
    <property type="entry name" value="EamA_dom"/>
</dbReference>
<evidence type="ECO:0000313" key="9">
    <source>
        <dbReference type="Proteomes" id="UP001164390"/>
    </source>
</evidence>
<evidence type="ECO:0000259" key="7">
    <source>
        <dbReference type="Pfam" id="PF00892"/>
    </source>
</evidence>
<accession>A0AA46YJW8</accession>
<dbReference type="KEGG" id="sgrg:L0C25_21370"/>
<dbReference type="InterPro" id="IPR037185">
    <property type="entry name" value="EmrE-like"/>
</dbReference>
<feature type="transmembrane region" description="Helical" evidence="6">
    <location>
        <begin position="202"/>
        <end position="225"/>
    </location>
</feature>
<keyword evidence="4 6" id="KW-1133">Transmembrane helix</keyword>
<dbReference type="GO" id="GO:0016020">
    <property type="term" value="C:membrane"/>
    <property type="evidence" value="ECO:0007669"/>
    <property type="project" value="UniProtKB-SubCell"/>
</dbReference>
<feature type="domain" description="EamA" evidence="7">
    <location>
        <begin position="4"/>
        <end position="130"/>
    </location>
</feature>
<dbReference type="Proteomes" id="UP001164390">
    <property type="component" value="Chromosome"/>
</dbReference>
<reference evidence="8" key="1">
    <citation type="submission" date="2022-01" db="EMBL/GenBank/DDBJ databases">
        <title>Nocardioidaceae gen. sp. A5X3R13.</title>
        <authorList>
            <person name="Lopez Marin M.A."/>
            <person name="Uhlik O."/>
        </authorList>
    </citation>
    <scope>NUCLEOTIDE SEQUENCE</scope>
    <source>
        <strain evidence="8">A5X3R13</strain>
    </source>
</reference>
<evidence type="ECO:0000256" key="6">
    <source>
        <dbReference type="SAM" id="Phobius"/>
    </source>
</evidence>
<dbReference type="InterPro" id="IPR050638">
    <property type="entry name" value="AA-Vitamin_Transporters"/>
</dbReference>
<dbReference type="Pfam" id="PF00892">
    <property type="entry name" value="EamA"/>
    <property type="match status" value="2"/>
</dbReference>
<feature type="transmembrane region" description="Helical" evidence="6">
    <location>
        <begin position="259"/>
        <end position="276"/>
    </location>
</feature>
<dbReference type="PANTHER" id="PTHR32322">
    <property type="entry name" value="INNER MEMBRANE TRANSPORTER"/>
    <property type="match status" value="1"/>
</dbReference>
<evidence type="ECO:0000256" key="1">
    <source>
        <dbReference type="ARBA" id="ARBA00004141"/>
    </source>
</evidence>
<keyword evidence="9" id="KW-1185">Reference proteome</keyword>
<evidence type="ECO:0000256" key="2">
    <source>
        <dbReference type="ARBA" id="ARBA00007362"/>
    </source>
</evidence>
<dbReference type="RefSeq" id="WP_271633806.1">
    <property type="nucleotide sequence ID" value="NZ_CP094970.1"/>
</dbReference>